<name>F6EI54_HOYSD</name>
<keyword evidence="3" id="KW-1185">Reference proteome</keyword>
<accession>F6EI54</accession>
<evidence type="ECO:0000313" key="3">
    <source>
        <dbReference type="Proteomes" id="UP000009235"/>
    </source>
</evidence>
<dbReference type="AlphaFoldDB" id="F6EI54"/>
<dbReference type="EMBL" id="CP002786">
    <property type="protein sequence ID" value="AEF41161.1"/>
    <property type="molecule type" value="Genomic_DNA"/>
</dbReference>
<feature type="signal peptide" evidence="1">
    <location>
        <begin position="1"/>
        <end position="22"/>
    </location>
</feature>
<dbReference type="eggNOG" id="COG3764">
    <property type="taxonomic scope" value="Bacteria"/>
</dbReference>
<dbReference type="HOGENOM" id="CLU_1353740_0_0_11"/>
<protein>
    <submittedName>
        <fullName evidence="2">Peptidase C60, sortase A and B</fullName>
    </submittedName>
</protein>
<dbReference type="InterPro" id="IPR023365">
    <property type="entry name" value="Sortase_dom-sf"/>
</dbReference>
<dbReference type="RefSeq" id="WP_013807510.1">
    <property type="nucleotide sequence ID" value="NC_015564.1"/>
</dbReference>
<dbReference type="PROSITE" id="PS51257">
    <property type="entry name" value="PROKAR_LIPOPROTEIN"/>
    <property type="match status" value="1"/>
</dbReference>
<dbReference type="KEGG" id="asd:AS9A_2714"/>
<dbReference type="Proteomes" id="UP000009235">
    <property type="component" value="Chromosome"/>
</dbReference>
<dbReference type="STRING" id="443218.AS9A_2714"/>
<gene>
    <name evidence="2" type="ordered locus">AS9A_2714</name>
</gene>
<feature type="chain" id="PRO_5038878532" evidence="1">
    <location>
        <begin position="23"/>
        <end position="205"/>
    </location>
</feature>
<proteinExistence type="predicted"/>
<organism evidence="2 3">
    <name type="scientific">Hoyosella subflava (strain DSM 45089 / JCM 17490 / NBRC 109087 / DQS3-9A1)</name>
    <name type="common">Amycolicicoccus subflavus</name>
    <dbReference type="NCBI Taxonomy" id="443218"/>
    <lineage>
        <taxon>Bacteria</taxon>
        <taxon>Bacillati</taxon>
        <taxon>Actinomycetota</taxon>
        <taxon>Actinomycetes</taxon>
        <taxon>Mycobacteriales</taxon>
        <taxon>Hoyosellaceae</taxon>
        <taxon>Hoyosella</taxon>
    </lineage>
</organism>
<evidence type="ECO:0000313" key="2">
    <source>
        <dbReference type="EMBL" id="AEF41161.1"/>
    </source>
</evidence>
<evidence type="ECO:0000256" key="1">
    <source>
        <dbReference type="SAM" id="SignalP"/>
    </source>
</evidence>
<sequence length="205" mass="22072">MRKRRYGIRALAAALAFSALSAAGCSRNTETDPVNDWVSAPIGQPAPHDEAAVAEPGEPRRIAFARPDGETYFASDIYPDPVYRGGPDGTELNPDTELPVRWAEAGLPGAETGETVVVVGHNYTDRIAPFHHLRDVSIDDGIILDLGHAVLTYRVEAVHAIEKGTMLGEHHLRQHTAGRLVLANCDVLDGSGTGDNYLVVAQLEM</sequence>
<dbReference type="OrthoDB" id="525039at2"/>
<dbReference type="SUPFAM" id="SSF63817">
    <property type="entry name" value="Sortase"/>
    <property type="match status" value="1"/>
</dbReference>
<reference evidence="2 3" key="1">
    <citation type="journal article" date="2011" name="J. Bacteriol.">
        <title>Complete genome sequence of Amycolicicoccus subflavus DQS3-9A1T, an actinomycete isolated from crude oil-polluted soil.</title>
        <authorList>
            <person name="Cai M."/>
            <person name="Chen W.M."/>
            <person name="Nie Y."/>
            <person name="Chi C.Q."/>
            <person name="Wang Y.N."/>
            <person name="Tang Y.Q."/>
            <person name="Li G.Y."/>
            <person name="Wu X.L."/>
        </authorList>
    </citation>
    <scope>NUCLEOTIDE SEQUENCE [LARGE SCALE GENOMIC DNA]</scope>
    <source>
        <strain evidence="3">DSM 45089 / DQS3-9A1</strain>
    </source>
</reference>
<keyword evidence="1" id="KW-0732">Signal</keyword>
<dbReference type="Gene3D" id="2.40.260.10">
    <property type="entry name" value="Sortase"/>
    <property type="match status" value="1"/>
</dbReference>